<dbReference type="KEGG" id="sgj:IAG43_05000"/>
<dbReference type="Proteomes" id="UP000516230">
    <property type="component" value="Chromosome"/>
</dbReference>
<dbReference type="AlphaFoldDB" id="A0A7H0HP91"/>
<protein>
    <submittedName>
        <fullName evidence="1">Uncharacterized protein</fullName>
    </submittedName>
</protein>
<evidence type="ECO:0000313" key="2">
    <source>
        <dbReference type="Proteomes" id="UP000516230"/>
    </source>
</evidence>
<dbReference type="EMBL" id="CP060825">
    <property type="protein sequence ID" value="QNP62357.1"/>
    <property type="molecule type" value="Genomic_DNA"/>
</dbReference>
<gene>
    <name evidence="1" type="ORF">IAG43_05000</name>
</gene>
<sequence>MTHRHTAVPVPLEWLKSKTITALVDSYQAAFATVYDEECGRTEQARTRLLAELAACDPFIRSTEHQEYRPV</sequence>
<evidence type="ECO:0000313" key="1">
    <source>
        <dbReference type="EMBL" id="QNP62357.1"/>
    </source>
</evidence>
<organism evidence="1 2">
    <name type="scientific">Streptomyces genisteinicus</name>
    <dbReference type="NCBI Taxonomy" id="2768068"/>
    <lineage>
        <taxon>Bacteria</taxon>
        <taxon>Bacillati</taxon>
        <taxon>Actinomycetota</taxon>
        <taxon>Actinomycetes</taxon>
        <taxon>Kitasatosporales</taxon>
        <taxon>Streptomycetaceae</taxon>
        <taxon>Streptomyces</taxon>
    </lineage>
</organism>
<keyword evidence="2" id="KW-1185">Reference proteome</keyword>
<dbReference type="RefSeq" id="WP_187739548.1">
    <property type="nucleotide sequence ID" value="NZ_CP060825.1"/>
</dbReference>
<proteinExistence type="predicted"/>
<name>A0A7H0HP91_9ACTN</name>
<reference evidence="1 2" key="1">
    <citation type="submission" date="2020-08" db="EMBL/GenBank/DDBJ databases">
        <title>A novel species.</title>
        <authorList>
            <person name="Gao J."/>
        </authorList>
    </citation>
    <scope>NUCLEOTIDE SEQUENCE [LARGE SCALE GENOMIC DNA]</scope>
    <source>
        <strain evidence="1 2">CRPJ-33</strain>
    </source>
</reference>
<accession>A0A7H0HP91</accession>